<protein>
    <submittedName>
        <fullName evidence="1">Uncharacterized protein</fullName>
    </submittedName>
</protein>
<keyword evidence="2" id="KW-1185">Reference proteome</keyword>
<accession>A0ABD6F357</accession>
<dbReference type="Proteomes" id="UP001608902">
    <property type="component" value="Unassembled WGS sequence"/>
</dbReference>
<dbReference type="PANTHER" id="PTHR37979:SF1">
    <property type="entry name" value="PROTEIN HER-1"/>
    <property type="match status" value="1"/>
</dbReference>
<proteinExistence type="predicted"/>
<dbReference type="InterPro" id="IPR036341">
    <property type="entry name" value="Her-1_sf"/>
</dbReference>
<evidence type="ECO:0000313" key="1">
    <source>
        <dbReference type="EMBL" id="MFH4984508.1"/>
    </source>
</evidence>
<dbReference type="SUPFAM" id="SSF110014">
    <property type="entry name" value="Her-1"/>
    <property type="match status" value="1"/>
</dbReference>
<dbReference type="EMBL" id="JBGFUD010018167">
    <property type="protein sequence ID" value="MFH4984508.1"/>
    <property type="molecule type" value="Genomic_DNA"/>
</dbReference>
<gene>
    <name evidence="1" type="ORF">AB6A40_011217</name>
</gene>
<comment type="caution">
    <text evidence="1">The sequence shown here is derived from an EMBL/GenBank/DDBJ whole genome shotgun (WGS) entry which is preliminary data.</text>
</comment>
<dbReference type="Pfam" id="PF09232">
    <property type="entry name" value="Caenor_Her-1"/>
    <property type="match status" value="1"/>
</dbReference>
<sequence length="188" mass="21828">MVRFQMVVHYTITVGFCFLLANPRFVYSAPYGTSELSDEQVAHKCCGQQFAKCCLKSIRFHRSLGCHQMQLETRIAAIDCIQTELFGRSSMKQLTFTDATCCEVFANNDNDPRGECQTNCLNVMQIPTLRNEQKLDRIQTCMRRNPLFRCFKRCVDWSHTENSEFIFEEHCSWQHKMIPGKLYIGGEV</sequence>
<dbReference type="InterPro" id="IPR043108">
    <property type="entry name" value="Her-1_C"/>
</dbReference>
<dbReference type="InterPro" id="IPR015313">
    <property type="entry name" value="Her-1"/>
</dbReference>
<dbReference type="Gene3D" id="1.10.150.370">
    <property type="entry name" value="Caenorhabditis elegans Her-1, C-terminal domain"/>
    <property type="match status" value="1"/>
</dbReference>
<organism evidence="1 2">
    <name type="scientific">Gnathostoma spinigerum</name>
    <dbReference type="NCBI Taxonomy" id="75299"/>
    <lineage>
        <taxon>Eukaryota</taxon>
        <taxon>Metazoa</taxon>
        <taxon>Ecdysozoa</taxon>
        <taxon>Nematoda</taxon>
        <taxon>Chromadorea</taxon>
        <taxon>Rhabditida</taxon>
        <taxon>Spirurina</taxon>
        <taxon>Gnathostomatomorpha</taxon>
        <taxon>Gnathostomatoidea</taxon>
        <taxon>Gnathostomatidae</taxon>
        <taxon>Gnathostoma</taxon>
    </lineage>
</organism>
<dbReference type="PANTHER" id="PTHR37979">
    <property type="entry name" value="PROTEIN HER-1"/>
    <property type="match status" value="1"/>
</dbReference>
<reference evidence="1 2" key="1">
    <citation type="submission" date="2024-08" db="EMBL/GenBank/DDBJ databases">
        <title>Gnathostoma spinigerum genome.</title>
        <authorList>
            <person name="Gonzalez-Bertolin B."/>
            <person name="Monzon S."/>
            <person name="Zaballos A."/>
            <person name="Jimenez P."/>
            <person name="Dekumyoy P."/>
            <person name="Varona S."/>
            <person name="Cuesta I."/>
            <person name="Sumanam S."/>
            <person name="Adisakwattana P."/>
            <person name="Gasser R.B."/>
            <person name="Hernandez-Gonzalez A."/>
            <person name="Young N.D."/>
            <person name="Perteguer M.J."/>
        </authorList>
    </citation>
    <scope>NUCLEOTIDE SEQUENCE [LARGE SCALE GENOMIC DNA]</scope>
    <source>
        <strain evidence="1">AL3</strain>
        <tissue evidence="1">Liver</tissue>
    </source>
</reference>
<name>A0ABD6F357_9BILA</name>
<evidence type="ECO:0000313" key="2">
    <source>
        <dbReference type="Proteomes" id="UP001608902"/>
    </source>
</evidence>
<dbReference type="Gene3D" id="1.10.150.360">
    <property type="match status" value="1"/>
</dbReference>
<dbReference type="AlphaFoldDB" id="A0ABD6F357"/>